<dbReference type="GO" id="GO:0008270">
    <property type="term" value="F:zinc ion binding"/>
    <property type="evidence" value="ECO:0007669"/>
    <property type="project" value="UniProtKB-KW"/>
</dbReference>
<dbReference type="InterPro" id="IPR047548">
    <property type="entry name" value="Rcat_RBR_RNF14"/>
</dbReference>
<keyword evidence="5" id="KW-0479">Metal-binding</keyword>
<dbReference type="InterPro" id="IPR044066">
    <property type="entry name" value="TRIAD_supradom"/>
</dbReference>
<dbReference type="InterPro" id="IPR017907">
    <property type="entry name" value="Znf_RING_CS"/>
</dbReference>
<dbReference type="Pfam" id="PF05773">
    <property type="entry name" value="RWD"/>
    <property type="match status" value="1"/>
</dbReference>
<dbReference type="SUPFAM" id="SSF54495">
    <property type="entry name" value="UBC-like"/>
    <property type="match status" value="1"/>
</dbReference>
<dbReference type="SMART" id="SM00647">
    <property type="entry name" value="IBR"/>
    <property type="match status" value="2"/>
</dbReference>
<feature type="domain" description="RWD" evidence="14">
    <location>
        <begin position="10"/>
        <end position="134"/>
    </location>
</feature>
<dbReference type="CDD" id="cd20341">
    <property type="entry name" value="BRcat_RBR_RNF14"/>
    <property type="match status" value="1"/>
</dbReference>
<evidence type="ECO:0000256" key="8">
    <source>
        <dbReference type="ARBA" id="ARBA00022786"/>
    </source>
</evidence>
<dbReference type="CDD" id="cd23820">
    <property type="entry name" value="RWD_RNF14"/>
    <property type="match status" value="1"/>
</dbReference>
<comment type="pathway">
    <text evidence="2">Protein modification; protein ubiquitination.</text>
</comment>
<comment type="catalytic activity">
    <reaction evidence="1">
        <text>[E2 ubiquitin-conjugating enzyme]-S-ubiquitinyl-L-cysteine + [acceptor protein]-L-lysine = [E2 ubiquitin-conjugating enzyme]-L-cysteine + [acceptor protein]-N(6)-ubiquitinyl-L-lysine.</text>
        <dbReference type="EC" id="2.3.2.31"/>
    </reaction>
</comment>
<feature type="domain" description="RING-type" evidence="15">
    <location>
        <begin position="223"/>
        <end position="464"/>
    </location>
</feature>
<dbReference type="InterPro" id="IPR031128">
    <property type="entry name" value="RNF14_RING-HC_Zfn"/>
</dbReference>
<dbReference type="CDD" id="cd16628">
    <property type="entry name" value="RING-HC_RBR_RNF14"/>
    <property type="match status" value="1"/>
</dbReference>
<evidence type="ECO:0000259" key="13">
    <source>
        <dbReference type="PROSITE" id="PS50089"/>
    </source>
</evidence>
<dbReference type="PANTHER" id="PTHR11685">
    <property type="entry name" value="RBR FAMILY RING FINGER AND IBR DOMAIN-CONTAINING"/>
    <property type="match status" value="1"/>
</dbReference>
<dbReference type="Gene3D" id="3.30.40.10">
    <property type="entry name" value="Zinc/RING finger domain, C3HC4 (zinc finger)"/>
    <property type="match status" value="1"/>
</dbReference>
<comment type="similarity">
    <text evidence="10">Belongs to the RBR family. RNF14 subfamily.</text>
</comment>
<dbReference type="InterPro" id="IPR016135">
    <property type="entry name" value="UBQ-conjugating_enzyme/RWD"/>
</dbReference>
<organism evidence="16 17">
    <name type="scientific">Eptatretus burgeri</name>
    <name type="common">Inshore hagfish</name>
    <dbReference type="NCBI Taxonomy" id="7764"/>
    <lineage>
        <taxon>Eukaryota</taxon>
        <taxon>Metazoa</taxon>
        <taxon>Chordata</taxon>
        <taxon>Craniata</taxon>
        <taxon>Vertebrata</taxon>
        <taxon>Cyclostomata</taxon>
        <taxon>Myxini</taxon>
        <taxon>Myxiniformes</taxon>
        <taxon>Myxinidae</taxon>
        <taxon>Eptatretinae</taxon>
        <taxon>Eptatretus</taxon>
    </lineage>
</organism>
<dbReference type="Pfam" id="PF22191">
    <property type="entry name" value="IBR_1"/>
    <property type="match status" value="1"/>
</dbReference>
<accession>A0A8C4NDB1</accession>
<dbReference type="GO" id="GO:0016567">
    <property type="term" value="P:protein ubiquitination"/>
    <property type="evidence" value="ECO:0007669"/>
    <property type="project" value="InterPro"/>
</dbReference>
<dbReference type="FunFam" id="3.30.40.10:FF:000137">
    <property type="entry name" value="RanBP-type and C3HC4-type zinc finger-containing protein 1"/>
    <property type="match status" value="1"/>
</dbReference>
<dbReference type="Pfam" id="PF01485">
    <property type="entry name" value="IBR"/>
    <property type="match status" value="1"/>
</dbReference>
<dbReference type="PROSITE" id="PS00518">
    <property type="entry name" value="ZF_RING_1"/>
    <property type="match status" value="1"/>
</dbReference>
<dbReference type="InterPro" id="IPR006575">
    <property type="entry name" value="RWD_dom"/>
</dbReference>
<evidence type="ECO:0000256" key="6">
    <source>
        <dbReference type="ARBA" id="ARBA00022737"/>
    </source>
</evidence>
<evidence type="ECO:0000256" key="1">
    <source>
        <dbReference type="ARBA" id="ARBA00001798"/>
    </source>
</evidence>
<feature type="domain" description="RING-type" evidence="13">
    <location>
        <begin position="227"/>
        <end position="273"/>
    </location>
</feature>
<dbReference type="PROSITE" id="PS51873">
    <property type="entry name" value="TRIAD"/>
    <property type="match status" value="1"/>
</dbReference>
<evidence type="ECO:0000256" key="2">
    <source>
        <dbReference type="ARBA" id="ARBA00004906"/>
    </source>
</evidence>
<evidence type="ECO:0000256" key="10">
    <source>
        <dbReference type="ARBA" id="ARBA00044508"/>
    </source>
</evidence>
<evidence type="ECO:0000259" key="15">
    <source>
        <dbReference type="PROSITE" id="PS51873"/>
    </source>
</evidence>
<protein>
    <recommendedName>
        <fullName evidence="3">RBR-type E3 ubiquitin transferase</fullName>
        <ecNumber evidence="3">2.3.2.31</ecNumber>
    </recommendedName>
</protein>
<evidence type="ECO:0000256" key="12">
    <source>
        <dbReference type="SAM" id="MobiDB-lite"/>
    </source>
</evidence>
<reference evidence="16" key="1">
    <citation type="submission" date="2025-05" db="UniProtKB">
        <authorList>
            <consortium name="Ensembl"/>
        </authorList>
    </citation>
    <scope>IDENTIFICATION</scope>
</reference>
<keyword evidence="9" id="KW-0862">Zinc</keyword>
<dbReference type="InterPro" id="IPR031127">
    <property type="entry name" value="E3_UB_ligase_RBR"/>
</dbReference>
<name>A0A8C4NDB1_EPTBU</name>
<proteinExistence type="inferred from homology"/>
<dbReference type="Gene3D" id="3.10.110.10">
    <property type="entry name" value="Ubiquitin Conjugating Enzyme"/>
    <property type="match status" value="1"/>
</dbReference>
<dbReference type="InterPro" id="IPR013083">
    <property type="entry name" value="Znf_RING/FYVE/PHD"/>
</dbReference>
<dbReference type="InterPro" id="IPR002867">
    <property type="entry name" value="IBR_dom"/>
</dbReference>
<keyword evidence="7 11" id="KW-0863">Zinc-finger</keyword>
<feature type="region of interest" description="Disordered" evidence="12">
    <location>
        <begin position="154"/>
        <end position="185"/>
    </location>
</feature>
<evidence type="ECO:0000256" key="11">
    <source>
        <dbReference type="PROSITE-ProRule" id="PRU00175"/>
    </source>
</evidence>
<feature type="compositionally biased region" description="Low complexity" evidence="12">
    <location>
        <begin position="171"/>
        <end position="183"/>
    </location>
</feature>
<dbReference type="GeneTree" id="ENSGT00940000154507"/>
<dbReference type="SMART" id="SM00184">
    <property type="entry name" value="RING"/>
    <property type="match status" value="2"/>
</dbReference>
<dbReference type="GO" id="GO:0061630">
    <property type="term" value="F:ubiquitin protein ligase activity"/>
    <property type="evidence" value="ECO:0007669"/>
    <property type="project" value="UniProtKB-EC"/>
</dbReference>
<dbReference type="Proteomes" id="UP000694388">
    <property type="component" value="Unplaced"/>
</dbReference>
<dbReference type="InterPro" id="IPR001841">
    <property type="entry name" value="Znf_RING"/>
</dbReference>
<dbReference type="CDD" id="cd20354">
    <property type="entry name" value="Rcat_RBR_RNF14"/>
    <property type="match status" value="1"/>
</dbReference>
<evidence type="ECO:0000256" key="3">
    <source>
        <dbReference type="ARBA" id="ARBA00012251"/>
    </source>
</evidence>
<dbReference type="FunFam" id="3.10.110.10:FF:000049">
    <property type="entry name" value="RBR-type E3 ubiquitin transferase"/>
    <property type="match status" value="1"/>
</dbReference>
<keyword evidence="8" id="KW-0833">Ubl conjugation pathway</keyword>
<dbReference type="PROSITE" id="PS50089">
    <property type="entry name" value="ZF_RING_2"/>
    <property type="match status" value="1"/>
</dbReference>
<evidence type="ECO:0000256" key="7">
    <source>
        <dbReference type="ARBA" id="ARBA00022771"/>
    </source>
</evidence>
<sequence length="486" mass="56090">MSEDQEAQENELLALSGIYEEDTFHRSETRCGGEFFTCLELPDDFSIFIPGSEEGQHKEVVCKVKNLPPVMLHFELPMSYPSRSPPVFTLSCKWLTQAQLSKVCWHLDELWEQNYGSEIIFIWTQFLWEELLNFLEIESPLALQVCQNDTKQQQQQQQQHHNINELDKNEQSSSKAQTSSTRSSKVDIAVDPRAVQDVESVSVLYEQILDYDQAQRQKAFDASLVCCQVCYGEKLGSACMLFLTCEHVCCRDCLQSFFQMCIEDGNVQNLTCPEPGCESVATPTQVRQLVDEQLFARYDRLLLQATLDVMEDVVYCPRTFCQTPVMLEPGGTMGRCPVCSFAFCPICRQCFHGISKCRISEENTKVFVEDYLQADDVKKLEIEKRFGKQMVRHMLDERSSQEWLENNSQSCPICSTYIQKIYGCNKMMCTGCKHFFCWLCLSVLPRHDPYNHFNDPNSPCFTRLLEDELPQEEEDFVEYDEGLEAE</sequence>
<keyword evidence="6" id="KW-0677">Repeat</keyword>
<dbReference type="Ensembl" id="ENSEBUT00000006462.1">
    <property type="protein sequence ID" value="ENSEBUP00000006015.1"/>
    <property type="gene ID" value="ENSEBUG00000004021.1"/>
</dbReference>
<keyword evidence="4" id="KW-0808">Transferase</keyword>
<keyword evidence="17" id="KW-1185">Reference proteome</keyword>
<dbReference type="SUPFAM" id="SSF57850">
    <property type="entry name" value="RING/U-box"/>
    <property type="match status" value="3"/>
</dbReference>
<dbReference type="AlphaFoldDB" id="A0A8C4NDB1"/>
<evidence type="ECO:0000313" key="16">
    <source>
        <dbReference type="Ensembl" id="ENSEBUP00000006028.1"/>
    </source>
</evidence>
<dbReference type="PROSITE" id="PS50908">
    <property type="entry name" value="RWD"/>
    <property type="match status" value="1"/>
</dbReference>
<dbReference type="Gene3D" id="2.20.25.20">
    <property type="match status" value="1"/>
</dbReference>
<dbReference type="SMART" id="SM00591">
    <property type="entry name" value="RWD"/>
    <property type="match status" value="1"/>
</dbReference>
<evidence type="ECO:0000256" key="4">
    <source>
        <dbReference type="ARBA" id="ARBA00022679"/>
    </source>
</evidence>
<dbReference type="Gene3D" id="1.20.120.1750">
    <property type="match status" value="1"/>
</dbReference>
<dbReference type="EC" id="2.3.2.31" evidence="3"/>
<dbReference type="Ensembl" id="ENSEBUT00000006475.1">
    <property type="protein sequence ID" value="ENSEBUP00000006028.1"/>
    <property type="gene ID" value="ENSEBUG00000004021.1"/>
</dbReference>
<evidence type="ECO:0000256" key="5">
    <source>
        <dbReference type="ARBA" id="ARBA00022723"/>
    </source>
</evidence>
<evidence type="ECO:0000256" key="9">
    <source>
        <dbReference type="ARBA" id="ARBA00022833"/>
    </source>
</evidence>
<evidence type="ECO:0000259" key="14">
    <source>
        <dbReference type="PROSITE" id="PS50908"/>
    </source>
</evidence>
<dbReference type="OMA" id="PRSWCQG"/>
<evidence type="ECO:0000313" key="17">
    <source>
        <dbReference type="Proteomes" id="UP000694388"/>
    </source>
</evidence>